<organism evidence="2 3">
    <name type="scientific">Laedolimicola ammoniilytica</name>
    <dbReference type="NCBI Taxonomy" id="2981771"/>
    <lineage>
        <taxon>Bacteria</taxon>
        <taxon>Bacillati</taxon>
        <taxon>Bacillota</taxon>
        <taxon>Clostridia</taxon>
        <taxon>Lachnospirales</taxon>
        <taxon>Lachnospiraceae</taxon>
        <taxon>Laedolimicola</taxon>
    </lineage>
</organism>
<dbReference type="Proteomes" id="UP001652461">
    <property type="component" value="Unassembled WGS sequence"/>
</dbReference>
<feature type="domain" description="BppU N-terminal" evidence="1">
    <location>
        <begin position="20"/>
        <end position="137"/>
    </location>
</feature>
<dbReference type="Pfam" id="PF10651">
    <property type="entry name" value="BppU_N"/>
    <property type="match status" value="1"/>
</dbReference>
<dbReference type="InterPro" id="IPR018913">
    <property type="entry name" value="BppU_N"/>
</dbReference>
<evidence type="ECO:0000313" key="2">
    <source>
        <dbReference type="EMBL" id="MCU6697283.1"/>
    </source>
</evidence>
<protein>
    <submittedName>
        <fullName evidence="2">Phage baseplate upper protein</fullName>
    </submittedName>
</protein>
<sequence>MKTYYDITVDLYDLYPLKKIEAQQNNIGRGARITLTAGGLVLGLDGESVTMWAKKPDGTVSYLSCSVVDGKIQADFTSQMLAVPGDVQVELRLVNGEENITTPIFSVHVRKSNIDDSAAESTNEFTALASMVAEVNEMKKTALKGDPGEAATLEIGTVEASEPGSAPSVTNSGTAQEAILNFILPRGQTGPEGPAGQTQIHFSAAAEFPAAGNSTMLYVDNTVSPAIIYTWTGNAYVQASADISTVMAMLATPYDPDQDYTAGQYVTYNKQYWKFTATKSAGAWDVSKAVATNVGTELSSVNANNDIKSIQLYLGYCVVYKRNGIVTIVGDSSDYQLEAGKYIALTTLPEGYRPPKTMYIPVNNLGGTTAIFGRVESNGIISLYATGVTSYWAYSFSFVQMY</sequence>
<comment type="caution">
    <text evidence="2">The sequence shown here is derived from an EMBL/GenBank/DDBJ whole genome shotgun (WGS) entry which is preliminary data.</text>
</comment>
<reference evidence="2 3" key="1">
    <citation type="journal article" date="2021" name="ISME Commun">
        <title>Automated analysis of genomic sequences facilitates high-throughput and comprehensive description of bacteria.</title>
        <authorList>
            <person name="Hitch T.C.A."/>
        </authorList>
    </citation>
    <scope>NUCLEOTIDE SEQUENCE [LARGE SCALE GENOMIC DNA]</scope>
    <source>
        <strain evidence="2 3">Sanger_04</strain>
    </source>
</reference>
<dbReference type="EMBL" id="JAOQKC010000012">
    <property type="protein sequence ID" value="MCU6697283.1"/>
    <property type="molecule type" value="Genomic_DNA"/>
</dbReference>
<proteinExistence type="predicted"/>
<evidence type="ECO:0000259" key="1">
    <source>
        <dbReference type="Pfam" id="PF10651"/>
    </source>
</evidence>
<accession>A0ABT2RYD3</accession>
<dbReference type="RefSeq" id="WP_158363736.1">
    <property type="nucleotide sequence ID" value="NZ_JAOQKC010000012.1"/>
</dbReference>
<dbReference type="Gene3D" id="2.60.40.3350">
    <property type="match status" value="1"/>
</dbReference>
<name>A0ABT2RYD3_9FIRM</name>
<evidence type="ECO:0000313" key="3">
    <source>
        <dbReference type="Proteomes" id="UP001652461"/>
    </source>
</evidence>
<gene>
    <name evidence="2" type="ORF">OCV63_10280</name>
</gene>
<keyword evidence="3" id="KW-1185">Reference proteome</keyword>